<proteinExistence type="predicted"/>
<dbReference type="Proteomes" id="UP000244523">
    <property type="component" value="Unassembled WGS sequence"/>
</dbReference>
<dbReference type="AlphaFoldDB" id="A0A2T6KQH1"/>
<gene>
    <name evidence="2" type="ORF">C8N45_101395</name>
</gene>
<feature type="compositionally biased region" description="Basic residues" evidence="1">
    <location>
        <begin position="186"/>
        <end position="195"/>
    </location>
</feature>
<protein>
    <submittedName>
        <fullName evidence="2">Uncharacterized protein</fullName>
    </submittedName>
</protein>
<sequence>MLAPTQGQGNVPTVFCSPQWAEAICPPKTASACHKWRREGVLPGSMSTVTAHRFSICWRESRISPTNSVNRSFLDVVTRGSHFITQSATTRDLSAHRNGPAIVQRLARLRPYQGDKTQLSWRRVQNGNRALKMTNLANYGGPLCGTKLRLAFRRTLSIWYNRPAQSGHRPTTPLCQNGLKTDNKRSRTSTKKKRGSSPAAPCKVCLCVARPSPACPFRGQGPASFSVTFQTRGLRFDESARG</sequence>
<keyword evidence="3" id="KW-1185">Reference proteome</keyword>
<name>A0A2T6KQH1_9RHOB</name>
<comment type="caution">
    <text evidence="2">The sequence shown here is derived from an EMBL/GenBank/DDBJ whole genome shotgun (WGS) entry which is preliminary data.</text>
</comment>
<dbReference type="EMBL" id="QBUD01000001">
    <property type="protein sequence ID" value="PUB18806.1"/>
    <property type="molecule type" value="Genomic_DNA"/>
</dbReference>
<evidence type="ECO:0000313" key="2">
    <source>
        <dbReference type="EMBL" id="PUB18806.1"/>
    </source>
</evidence>
<feature type="region of interest" description="Disordered" evidence="1">
    <location>
        <begin position="163"/>
        <end position="199"/>
    </location>
</feature>
<organism evidence="2 3">
    <name type="scientific">Yoonia sediminilitoris</name>
    <dbReference type="NCBI Taxonomy" id="1286148"/>
    <lineage>
        <taxon>Bacteria</taxon>
        <taxon>Pseudomonadati</taxon>
        <taxon>Pseudomonadota</taxon>
        <taxon>Alphaproteobacteria</taxon>
        <taxon>Rhodobacterales</taxon>
        <taxon>Paracoccaceae</taxon>
        <taxon>Yoonia</taxon>
    </lineage>
</organism>
<evidence type="ECO:0000313" key="3">
    <source>
        <dbReference type="Proteomes" id="UP000244523"/>
    </source>
</evidence>
<evidence type="ECO:0000256" key="1">
    <source>
        <dbReference type="SAM" id="MobiDB-lite"/>
    </source>
</evidence>
<reference evidence="2 3" key="1">
    <citation type="submission" date="2018-04" db="EMBL/GenBank/DDBJ databases">
        <title>Genomic Encyclopedia of Archaeal and Bacterial Type Strains, Phase II (KMG-II): from individual species to whole genera.</title>
        <authorList>
            <person name="Goeker M."/>
        </authorList>
    </citation>
    <scope>NUCLEOTIDE SEQUENCE [LARGE SCALE GENOMIC DNA]</scope>
    <source>
        <strain evidence="2 3">DSM 29955</strain>
    </source>
</reference>
<accession>A0A2T6KQH1</accession>